<keyword evidence="1" id="KW-0812">Transmembrane</keyword>
<feature type="transmembrane region" description="Helical" evidence="1">
    <location>
        <begin position="7"/>
        <end position="30"/>
    </location>
</feature>
<protein>
    <submittedName>
        <fullName evidence="2">Uncharacterized protein</fullName>
    </submittedName>
</protein>
<dbReference type="EMBL" id="RKRF01000010">
    <property type="protein sequence ID" value="RPF52266.1"/>
    <property type="molecule type" value="Genomic_DNA"/>
</dbReference>
<gene>
    <name evidence="2" type="ORF">EDC24_2259</name>
</gene>
<evidence type="ECO:0000313" key="2">
    <source>
        <dbReference type="EMBL" id="RPF52266.1"/>
    </source>
</evidence>
<evidence type="ECO:0000313" key="3">
    <source>
        <dbReference type="Proteomes" id="UP000276443"/>
    </source>
</evidence>
<dbReference type="RefSeq" id="WP_124222529.1">
    <property type="nucleotide sequence ID" value="NZ_RKRF01000010.1"/>
</dbReference>
<keyword evidence="1" id="KW-1133">Transmembrane helix</keyword>
<sequence>MNTNKKLLITGLIVVVLLVGIIVYLSYLGLKQDPEKSNEVKEEARQYLEENYNTNYEINDILYDNVDVYEQFSYAAMVELPDTPYQVLVFEDSESGEYTDSYVAETWEHELETYLLEQLNEAYGKDQIQEVWLTYPKNIGQELGLGYPDVPSVKEFDVKPIIRITLDRGEEDQDEEKLDRIIENLQTDLNVDGGSINLSYNDSAILFKDKDIKKDF</sequence>
<reference evidence="2 3" key="1">
    <citation type="submission" date="2018-11" db="EMBL/GenBank/DDBJ databases">
        <title>Genomic Encyclopedia of Type Strains, Phase IV (KMG-IV): sequencing the most valuable type-strain genomes for metagenomic binning, comparative biology and taxonomic classification.</title>
        <authorList>
            <person name="Goeker M."/>
        </authorList>
    </citation>
    <scope>NUCLEOTIDE SEQUENCE [LARGE SCALE GENOMIC DNA]</scope>
    <source>
        <strain evidence="2 3">DSM 18090</strain>
    </source>
</reference>
<comment type="caution">
    <text evidence="2">The sequence shown here is derived from an EMBL/GenBank/DDBJ whole genome shotgun (WGS) entry which is preliminary data.</text>
</comment>
<name>A0A3N5B3N2_9BACI</name>
<proteinExistence type="predicted"/>
<keyword evidence="3" id="KW-1185">Reference proteome</keyword>
<evidence type="ECO:0000256" key="1">
    <source>
        <dbReference type="SAM" id="Phobius"/>
    </source>
</evidence>
<organism evidence="2 3">
    <name type="scientific">Aquisalibacillus elongatus</name>
    <dbReference type="NCBI Taxonomy" id="485577"/>
    <lineage>
        <taxon>Bacteria</taxon>
        <taxon>Bacillati</taxon>
        <taxon>Bacillota</taxon>
        <taxon>Bacilli</taxon>
        <taxon>Bacillales</taxon>
        <taxon>Bacillaceae</taxon>
        <taxon>Aquisalibacillus</taxon>
    </lineage>
</organism>
<dbReference type="OrthoDB" id="2351993at2"/>
<dbReference type="Proteomes" id="UP000276443">
    <property type="component" value="Unassembled WGS sequence"/>
</dbReference>
<accession>A0A3N5B3N2</accession>
<keyword evidence="1" id="KW-0472">Membrane</keyword>
<dbReference type="AlphaFoldDB" id="A0A3N5B3N2"/>